<evidence type="ECO:0000256" key="12">
    <source>
        <dbReference type="PROSITE-ProRule" id="PRU01385"/>
    </source>
</evidence>
<dbReference type="PRINTS" id="PR01551">
    <property type="entry name" value="SPO11HOMOLOG"/>
</dbReference>
<dbReference type="PRINTS" id="PR01550">
    <property type="entry name" value="TOP6AFAMILY"/>
</dbReference>
<evidence type="ECO:0000256" key="2">
    <source>
        <dbReference type="ARBA" id="ARBA00001946"/>
    </source>
</evidence>
<dbReference type="GO" id="GO:0042138">
    <property type="term" value="P:meiotic DNA double-strand break formation"/>
    <property type="evidence" value="ECO:0007669"/>
    <property type="project" value="InterPro"/>
</dbReference>
<dbReference type="PANTHER" id="PTHR10848">
    <property type="entry name" value="MEIOTIC RECOMBINATION PROTEIN SPO11"/>
    <property type="match status" value="1"/>
</dbReference>
<name>A0A2S9ZZW8_RHOTO</name>
<dbReference type="InterPro" id="IPR034136">
    <property type="entry name" value="TOPRIM_Topo6A/Spo11"/>
</dbReference>
<evidence type="ECO:0000256" key="13">
    <source>
        <dbReference type="SAM" id="MobiDB-lite"/>
    </source>
</evidence>
<keyword evidence="9 12" id="KW-0238">DNA-binding</keyword>
<dbReference type="Proteomes" id="UP000239560">
    <property type="component" value="Unassembled WGS sequence"/>
</dbReference>
<sequence>MAMLFDWPADEVRHGSPAVADELDFSPTVATCRSLYDVHGPSRTSTAFSVLTEGGNELEESVDEATETLPLEWDEEDEEGTSSDGDEGTGGTVWPGISDTGEPVGGLGDTLALEDELSSLEVDPLDRVRSSPSFTLDADGSAGVNDGPHPVSQQSAPSHIEDPAGLSSVIETLKRDFDEAFSTPTFEHEHSLSPPAKRFRLPTPTPTPADTRAPSPARFELPPPIRPRSPTQAEMDAFCGFVNPVAAPSPVEELRRLATVPSLAGTPQEVAQASTSPEAAAGQVAIAPPEPMLEPERLEDTIDSSAEAQKPPVVDEAYYQLTPIPTVSRAGLPLSLEDRRLAIISSLEQLALSVFSQIVDNLAPPAPPSADSFQAATRPPWKQIRVVLAQRRSSKNSGSAARQTIRFPRKYGQGDQVRLGGKELACLLRLIELVLEGLRDEKVSTKRDLYYRDVALFGKQHIVDSLIEDLAATLDVRRSELNVVAAAKGLVAGAIKLVLKDGTVQNGREQSILIPTAQTLDSVEADAAEWVLVIEKEAGFQSLASSPLLDDPDLGNGIILTGKGYPDIATRDLLKLLSDSYPSLPLFALVDSDPHGLDILSTYRFGSAALSHDSANLAIPRLEWLGVKGTQWDSLGVDRDELLPLSLHDRRKALAMLKREGLPDEWGRELQYMLHLGRKAEIQILASSSSPQHLDTDTQICPPTSDSTPATPSRLVSYIKTKLRLAFARKTEGTDHA</sequence>
<dbReference type="Pfam" id="PF21180">
    <property type="entry name" value="TOP6A-Spo11_Toprim"/>
    <property type="match status" value="1"/>
</dbReference>
<evidence type="ECO:0000256" key="9">
    <source>
        <dbReference type="ARBA" id="ARBA00023125"/>
    </source>
</evidence>
<feature type="region of interest" description="Disordered" evidence="13">
    <location>
        <begin position="54"/>
        <end position="109"/>
    </location>
</feature>
<dbReference type="PROSITE" id="PS52041">
    <property type="entry name" value="TOPO_IIB"/>
    <property type="match status" value="1"/>
</dbReference>
<evidence type="ECO:0000256" key="4">
    <source>
        <dbReference type="ARBA" id="ARBA00006559"/>
    </source>
</evidence>
<dbReference type="Gene3D" id="1.10.10.10">
    <property type="entry name" value="Winged helix-like DNA-binding domain superfamily/Winged helix DNA-binding domain"/>
    <property type="match status" value="1"/>
</dbReference>
<dbReference type="GO" id="GO:0007131">
    <property type="term" value="P:reciprocal meiotic recombination"/>
    <property type="evidence" value="ECO:0007669"/>
    <property type="project" value="TreeGrafter"/>
</dbReference>
<reference evidence="16 17" key="1">
    <citation type="journal article" date="2018" name="Elife">
        <title>Functional genomics of lipid metabolism in the oleaginous yeast Rhodosporidium toruloides.</title>
        <authorList>
            <person name="Coradetti S.T."/>
            <person name="Pinel D."/>
            <person name="Geiselman G."/>
            <person name="Ito M."/>
            <person name="Mondo S."/>
            <person name="Reilly M.C."/>
            <person name="Cheng Y.F."/>
            <person name="Bauer S."/>
            <person name="Grigoriev I."/>
            <person name="Gladden J.M."/>
            <person name="Simmons B.A."/>
            <person name="Brem R."/>
            <person name="Arkin A.P."/>
            <person name="Skerker J.M."/>
        </authorList>
    </citation>
    <scope>NUCLEOTIDE SEQUENCE [LARGE SCALE GENOMIC DNA]</scope>
    <source>
        <strain evidence="16 17">NBRC 0880</strain>
    </source>
</reference>
<feature type="compositionally biased region" description="Low complexity" evidence="13">
    <location>
        <begin position="208"/>
        <end position="218"/>
    </location>
</feature>
<keyword evidence="10 12" id="KW-0413">Isomerase</keyword>
<evidence type="ECO:0000313" key="17">
    <source>
        <dbReference type="Proteomes" id="UP000239560"/>
    </source>
</evidence>
<feature type="compositionally biased region" description="Acidic residues" evidence="13">
    <location>
        <begin position="56"/>
        <end position="87"/>
    </location>
</feature>
<dbReference type="InterPro" id="IPR013049">
    <property type="entry name" value="Spo11/TopoVI_A_N"/>
</dbReference>
<keyword evidence="7" id="KW-0460">Magnesium</keyword>
<evidence type="ECO:0000256" key="1">
    <source>
        <dbReference type="ARBA" id="ARBA00000185"/>
    </source>
</evidence>
<dbReference type="InterPro" id="IPR036388">
    <property type="entry name" value="WH-like_DNA-bd_sf"/>
</dbReference>
<dbReference type="Gene3D" id="3.40.1360.10">
    <property type="match status" value="1"/>
</dbReference>
<dbReference type="GO" id="GO:0003677">
    <property type="term" value="F:DNA binding"/>
    <property type="evidence" value="ECO:0007669"/>
    <property type="project" value="UniProtKB-UniRule"/>
</dbReference>
<protein>
    <recommendedName>
        <fullName evidence="5">DNA topoisomerase (ATP-hydrolyzing)</fullName>
        <ecNumber evidence="5">5.6.2.2</ecNumber>
    </recommendedName>
</protein>
<dbReference type="PANTHER" id="PTHR10848:SF0">
    <property type="entry name" value="MEIOTIC RECOMBINATION PROTEIN SPO11"/>
    <property type="match status" value="1"/>
</dbReference>
<evidence type="ECO:0000256" key="5">
    <source>
        <dbReference type="ARBA" id="ARBA00012895"/>
    </source>
</evidence>
<dbReference type="InterPro" id="IPR036078">
    <property type="entry name" value="Spo11/TopoVI_A_sf"/>
</dbReference>
<dbReference type="GO" id="GO:0046872">
    <property type="term" value="F:metal ion binding"/>
    <property type="evidence" value="ECO:0007669"/>
    <property type="project" value="UniProtKB-KW"/>
</dbReference>
<evidence type="ECO:0000256" key="10">
    <source>
        <dbReference type="ARBA" id="ARBA00023235"/>
    </source>
</evidence>
<dbReference type="EC" id="5.6.2.2" evidence="5"/>
<evidence type="ECO:0000256" key="6">
    <source>
        <dbReference type="ARBA" id="ARBA00022723"/>
    </source>
</evidence>
<comment type="catalytic activity">
    <reaction evidence="1 12">
        <text>ATP-dependent breakage, passage and rejoining of double-stranded DNA.</text>
        <dbReference type="EC" id="5.6.2.2"/>
    </reaction>
</comment>
<dbReference type="EMBL" id="LCTV02000012">
    <property type="protein sequence ID" value="PRQ71306.1"/>
    <property type="molecule type" value="Genomic_DNA"/>
</dbReference>
<keyword evidence="8 12" id="KW-0799">Topoisomerase</keyword>
<feature type="domain" description="Spo11/DNA topoisomerase VI subunit A N-terminal" evidence="14">
    <location>
        <begin position="423"/>
        <end position="483"/>
    </location>
</feature>
<comment type="cofactor">
    <cofactor evidence="2">
        <name>Mg(2+)</name>
        <dbReference type="ChEBI" id="CHEBI:18420"/>
    </cofactor>
</comment>
<dbReference type="GO" id="GO:0000706">
    <property type="term" value="P:meiotic DNA double-strand break processing"/>
    <property type="evidence" value="ECO:0007669"/>
    <property type="project" value="TreeGrafter"/>
</dbReference>
<dbReference type="OrthoDB" id="5377392at2759"/>
<comment type="caution">
    <text evidence="16">The sequence shown here is derived from an EMBL/GenBank/DDBJ whole genome shotgun (WGS) entry which is preliminary data.</text>
</comment>
<dbReference type="GO" id="GO:0000228">
    <property type="term" value="C:nuclear chromosome"/>
    <property type="evidence" value="ECO:0007669"/>
    <property type="project" value="TreeGrafter"/>
</dbReference>
<dbReference type="SUPFAM" id="SSF56726">
    <property type="entry name" value="DNA topoisomerase IV, alpha subunit"/>
    <property type="match status" value="1"/>
</dbReference>
<evidence type="ECO:0000256" key="11">
    <source>
        <dbReference type="ARBA" id="ARBA00023242"/>
    </source>
</evidence>
<feature type="region of interest" description="Disordered" evidence="13">
    <location>
        <begin position="123"/>
        <end position="162"/>
    </location>
</feature>
<dbReference type="InterPro" id="IPR013048">
    <property type="entry name" value="Meiotic_Spo11"/>
</dbReference>
<dbReference type="InterPro" id="IPR002815">
    <property type="entry name" value="Spo11/TopoVI_A"/>
</dbReference>
<keyword evidence="6" id="KW-0479">Metal-binding</keyword>
<dbReference type="Pfam" id="PF04406">
    <property type="entry name" value="TP6A_N"/>
    <property type="match status" value="1"/>
</dbReference>
<organism evidence="16 17">
    <name type="scientific">Rhodotorula toruloides</name>
    <name type="common">Yeast</name>
    <name type="synonym">Rhodosporidium toruloides</name>
    <dbReference type="NCBI Taxonomy" id="5286"/>
    <lineage>
        <taxon>Eukaryota</taxon>
        <taxon>Fungi</taxon>
        <taxon>Dikarya</taxon>
        <taxon>Basidiomycota</taxon>
        <taxon>Pucciniomycotina</taxon>
        <taxon>Microbotryomycetes</taxon>
        <taxon>Sporidiobolales</taxon>
        <taxon>Sporidiobolaceae</taxon>
        <taxon>Rhodotorula</taxon>
    </lineage>
</organism>
<dbReference type="CDD" id="cd00223">
    <property type="entry name" value="TOPRIM_TopoIIB_SPO"/>
    <property type="match status" value="1"/>
</dbReference>
<proteinExistence type="inferred from homology"/>
<dbReference type="AlphaFoldDB" id="A0A2S9ZZW8"/>
<feature type="domain" description="Topoisomerase 6 subunit A/Spo11 TOPRIM" evidence="15">
    <location>
        <begin position="530"/>
        <end position="689"/>
    </location>
</feature>
<evidence type="ECO:0000259" key="15">
    <source>
        <dbReference type="Pfam" id="PF21180"/>
    </source>
</evidence>
<evidence type="ECO:0000259" key="14">
    <source>
        <dbReference type="Pfam" id="PF04406"/>
    </source>
</evidence>
<dbReference type="GO" id="GO:0003918">
    <property type="term" value="F:DNA topoisomerase type II (double strand cut, ATP-hydrolyzing) activity"/>
    <property type="evidence" value="ECO:0007669"/>
    <property type="project" value="UniProtKB-UniRule"/>
</dbReference>
<comment type="subcellular location">
    <subcellularLocation>
        <location evidence="3">Nucleus</location>
    </subcellularLocation>
</comment>
<evidence type="ECO:0000256" key="7">
    <source>
        <dbReference type="ARBA" id="ARBA00022842"/>
    </source>
</evidence>
<evidence type="ECO:0000256" key="3">
    <source>
        <dbReference type="ARBA" id="ARBA00004123"/>
    </source>
</evidence>
<accession>A0A2S9ZZW8</accession>
<keyword evidence="11" id="KW-0539">Nucleus</keyword>
<dbReference type="GO" id="GO:0005524">
    <property type="term" value="F:ATP binding"/>
    <property type="evidence" value="ECO:0007669"/>
    <property type="project" value="InterPro"/>
</dbReference>
<comment type="similarity">
    <text evidence="4 12">Belongs to the TOP6A family.</text>
</comment>
<feature type="active site" description="O-(5'-phospho-DNA)-tyrosine intermediate" evidence="12">
    <location>
        <position position="451"/>
    </location>
</feature>
<evidence type="ECO:0000256" key="8">
    <source>
        <dbReference type="ARBA" id="ARBA00023029"/>
    </source>
</evidence>
<feature type="region of interest" description="Disordered" evidence="13">
    <location>
        <begin position="184"/>
        <end position="223"/>
    </location>
</feature>
<gene>
    <name evidence="16" type="ORF">AAT19DRAFT_10164</name>
</gene>
<evidence type="ECO:0000313" key="16">
    <source>
        <dbReference type="EMBL" id="PRQ71306.1"/>
    </source>
</evidence>